<reference evidence="10" key="1">
    <citation type="journal article" date="2015" name="Genome Announc.">
        <title>Complete Genome Sequence of Yersinia ruckeri Strain CSF007-82, Etiologic Agent of Red Mouth Disease in Salmonid Fish.</title>
        <authorList>
            <person name="Nelson M.C."/>
            <person name="LaPatra S.E."/>
            <person name="Welch T.J."/>
            <person name="Graf J."/>
        </authorList>
    </citation>
    <scope>NUCLEOTIDE SEQUENCE</scope>
    <source>
        <strain evidence="10">CSF007-82</strain>
    </source>
</reference>
<dbReference type="PROSITE" id="PS00092">
    <property type="entry name" value="N6_MTASE"/>
    <property type="match status" value="1"/>
</dbReference>
<comment type="subcellular location">
    <subcellularLocation>
        <location evidence="6">Cytoplasm</location>
    </subcellularLocation>
</comment>
<dbReference type="SUPFAM" id="SSF53335">
    <property type="entry name" value="S-adenosyl-L-methionine-dependent methyltransferases"/>
    <property type="match status" value="1"/>
</dbReference>
<dbReference type="InterPro" id="IPR046977">
    <property type="entry name" value="RsmC/RlmG"/>
</dbReference>
<dbReference type="InterPro" id="IPR002052">
    <property type="entry name" value="DNA_methylase_N6_adenine_CS"/>
</dbReference>
<dbReference type="Pfam" id="PF26049">
    <property type="entry name" value="RLMG_N"/>
    <property type="match status" value="1"/>
</dbReference>
<keyword evidence="4 6" id="KW-0808">Transferase</keyword>
<dbReference type="Proteomes" id="UP000255169">
    <property type="component" value="Unassembled WGS sequence"/>
</dbReference>
<dbReference type="Gene3D" id="3.40.50.150">
    <property type="entry name" value="Vaccinia Virus protein VP39"/>
    <property type="match status" value="2"/>
</dbReference>
<dbReference type="GeneID" id="66880729"/>
<evidence type="ECO:0000256" key="6">
    <source>
        <dbReference type="HAMAP-Rule" id="MF_01859"/>
    </source>
</evidence>
<dbReference type="OrthoDB" id="29650at2"/>
<keyword evidence="5 6" id="KW-0949">S-adenosyl-L-methionine</keyword>
<feature type="domain" description="RlmG N-terminal" evidence="9">
    <location>
        <begin position="1"/>
        <end position="179"/>
    </location>
</feature>
<evidence type="ECO:0000313" key="10">
    <source>
        <dbReference type="EMBL" id="CEK28855.1"/>
    </source>
</evidence>
<dbReference type="GO" id="GO:0052916">
    <property type="term" value="F:23S rRNA (guanine(1835)-N(2))-methyltransferase activity"/>
    <property type="evidence" value="ECO:0007669"/>
    <property type="project" value="UniProtKB-EC"/>
</dbReference>
<comment type="catalytic activity">
    <reaction evidence="6">
        <text>guanosine(1835) in 23S rRNA + S-adenosyl-L-methionine = N(2)-methylguanosine(1835) in 23S rRNA + S-adenosyl-L-homocysteine + H(+)</text>
        <dbReference type="Rhea" id="RHEA:42744"/>
        <dbReference type="Rhea" id="RHEA-COMP:10217"/>
        <dbReference type="Rhea" id="RHEA-COMP:10218"/>
        <dbReference type="ChEBI" id="CHEBI:15378"/>
        <dbReference type="ChEBI" id="CHEBI:57856"/>
        <dbReference type="ChEBI" id="CHEBI:59789"/>
        <dbReference type="ChEBI" id="CHEBI:74269"/>
        <dbReference type="ChEBI" id="CHEBI:74481"/>
        <dbReference type="EC" id="2.1.1.174"/>
    </reaction>
</comment>
<dbReference type="Pfam" id="PF05175">
    <property type="entry name" value="MTS"/>
    <property type="match status" value="1"/>
</dbReference>
<protein>
    <recommendedName>
        <fullName evidence="6">Ribosomal RNA large subunit methyltransferase G</fullName>
        <ecNumber evidence="6">2.1.1.174</ecNumber>
    </recommendedName>
    <alternativeName>
        <fullName evidence="6">23S rRNA m2G1835 methyltransferase</fullName>
    </alternativeName>
    <alternativeName>
        <fullName evidence="6">rRNA (guanine-N(2)-)-methyltransferase RlmG</fullName>
    </alternativeName>
</protein>
<sequence>MSQLDLETQSLRLERFPQQEDSTNLQAWEAADEYLLKNIDISKAAGRPVLLFNDQFGALACALHASNPYSISDSYMSQLGTAHNLRLNRLDEDAVTLLSCMDALPDAPALVVIKIPKALALLEHQLQALRRVVAPDTVIIAGAKARDVHNSTLQLFERILGPTKTSLAWKKARLIHCEVADLPLTETLETADWPLGGTDYVIHNHANVFSRNNLDIGARFFMENLPYNLSGKMADLGCGNGVVGLIAVEQNPDAEMLFVDESYMAVASSRLNIERNLPQDLARCDFMVSHGLAGVERESLQMVFCNPPFHQQHTVSDHVAWQMFCDAKRCLKTGGELMIVGNRHLDYYHKLNRLFGNCETIDSNQKFVVLKAVKTSSGSRHEGGGSGSLDMSYSDF</sequence>
<feature type="domain" description="Methyltransferase small" evidence="8">
    <location>
        <begin position="200"/>
        <end position="371"/>
    </location>
</feature>
<comment type="function">
    <text evidence="6">Specifically methylates the guanine in position 1835 (m2G1835) of 23S rRNA.</text>
</comment>
<keyword evidence="12" id="KW-1185">Reference proteome</keyword>
<dbReference type="EMBL" id="UHJG01000001">
    <property type="protein sequence ID" value="SUQ01240.1"/>
    <property type="molecule type" value="Genomic_DNA"/>
</dbReference>
<dbReference type="PANTHER" id="PTHR47816">
    <property type="entry name" value="RIBOSOMAL RNA SMALL SUBUNIT METHYLTRANSFERASE C"/>
    <property type="match status" value="1"/>
</dbReference>
<dbReference type="InterPro" id="IPR007848">
    <property type="entry name" value="Small_mtfrase_dom"/>
</dbReference>
<keyword evidence="2 6" id="KW-0698">rRNA processing</keyword>
<dbReference type="AlphaFoldDB" id="A0A085UAL4"/>
<keyword evidence="3 6" id="KW-0489">Methyltransferase</keyword>
<dbReference type="EC" id="2.1.1.174" evidence="6"/>
<dbReference type="InterPro" id="IPR017237">
    <property type="entry name" value="RLMG"/>
</dbReference>
<comment type="similarity">
    <text evidence="6">Belongs to the methyltransferase superfamily. RlmG family.</text>
</comment>
<dbReference type="EMBL" id="LN681231">
    <property type="protein sequence ID" value="CEK28855.1"/>
    <property type="molecule type" value="Genomic_DNA"/>
</dbReference>
<evidence type="ECO:0000256" key="7">
    <source>
        <dbReference type="SAM" id="MobiDB-lite"/>
    </source>
</evidence>
<reference evidence="11 12" key="2">
    <citation type="submission" date="2018-06" db="EMBL/GenBank/DDBJ databases">
        <authorList>
            <consortium name="Pathogen Informatics"/>
            <person name="Doyle S."/>
        </authorList>
    </citation>
    <scope>NUCLEOTIDE SEQUENCE [LARGE SCALE GENOMIC DNA]</scope>
    <source>
        <strain evidence="11 12">NCTC10476</strain>
    </source>
</reference>
<feature type="region of interest" description="Disordered" evidence="7">
    <location>
        <begin position="377"/>
        <end position="396"/>
    </location>
</feature>
<evidence type="ECO:0000259" key="9">
    <source>
        <dbReference type="Pfam" id="PF26049"/>
    </source>
</evidence>
<dbReference type="eggNOG" id="COG2813">
    <property type="taxonomic scope" value="Bacteria"/>
</dbReference>
<organism evidence="10">
    <name type="scientific">Yersinia ruckeri</name>
    <dbReference type="NCBI Taxonomy" id="29486"/>
    <lineage>
        <taxon>Bacteria</taxon>
        <taxon>Pseudomonadati</taxon>
        <taxon>Pseudomonadota</taxon>
        <taxon>Gammaproteobacteria</taxon>
        <taxon>Enterobacterales</taxon>
        <taxon>Yersiniaceae</taxon>
        <taxon>Yersinia</taxon>
    </lineage>
</organism>
<evidence type="ECO:0000313" key="12">
    <source>
        <dbReference type="Proteomes" id="UP000255169"/>
    </source>
</evidence>
<dbReference type="PIRSF" id="PIRSF037565">
    <property type="entry name" value="RRNA_m2G_Mtase_RsmD_prd"/>
    <property type="match status" value="1"/>
</dbReference>
<accession>A0A085UAL4</accession>
<evidence type="ECO:0000256" key="2">
    <source>
        <dbReference type="ARBA" id="ARBA00022552"/>
    </source>
</evidence>
<evidence type="ECO:0000313" key="11">
    <source>
        <dbReference type="EMBL" id="SUQ01240.1"/>
    </source>
</evidence>
<dbReference type="RefSeq" id="WP_004722549.1">
    <property type="nucleotide sequence ID" value="NZ_CABIHR010000008.1"/>
</dbReference>
<gene>
    <name evidence="6 11" type="primary">rlmG</name>
    <name evidence="10" type="ORF">CSF007_15665</name>
    <name evidence="11" type="ORF">NCTC10476_02589</name>
</gene>
<dbReference type="HAMAP" id="MF_01859">
    <property type="entry name" value="23SrRNA_methyltr_G"/>
    <property type="match status" value="1"/>
</dbReference>
<dbReference type="GO" id="GO:0003676">
    <property type="term" value="F:nucleic acid binding"/>
    <property type="evidence" value="ECO:0007669"/>
    <property type="project" value="InterPro"/>
</dbReference>
<dbReference type="PATRIC" id="fig|29486.44.peg.285"/>
<evidence type="ECO:0000259" key="8">
    <source>
        <dbReference type="Pfam" id="PF05175"/>
    </source>
</evidence>
<dbReference type="STRING" id="29486.UGYR_07840"/>
<dbReference type="InterPro" id="IPR058679">
    <property type="entry name" value="RlmG_N"/>
</dbReference>
<proteinExistence type="inferred from homology"/>
<keyword evidence="1 6" id="KW-0963">Cytoplasm</keyword>
<dbReference type="GO" id="GO:0005737">
    <property type="term" value="C:cytoplasm"/>
    <property type="evidence" value="ECO:0007669"/>
    <property type="project" value="UniProtKB-SubCell"/>
</dbReference>
<name>A0A085UAL4_YERRU</name>
<evidence type="ECO:0000256" key="3">
    <source>
        <dbReference type="ARBA" id="ARBA00022603"/>
    </source>
</evidence>
<dbReference type="InterPro" id="IPR029063">
    <property type="entry name" value="SAM-dependent_MTases_sf"/>
</dbReference>
<dbReference type="CDD" id="cd02440">
    <property type="entry name" value="AdoMet_MTases"/>
    <property type="match status" value="1"/>
</dbReference>
<dbReference type="PANTHER" id="PTHR47816:SF5">
    <property type="entry name" value="RIBOSOMAL RNA LARGE SUBUNIT METHYLTRANSFERASE G"/>
    <property type="match status" value="1"/>
</dbReference>
<evidence type="ECO:0000256" key="5">
    <source>
        <dbReference type="ARBA" id="ARBA00022691"/>
    </source>
</evidence>
<dbReference type="KEGG" id="yrb:UGYR_07840"/>
<evidence type="ECO:0000256" key="4">
    <source>
        <dbReference type="ARBA" id="ARBA00022679"/>
    </source>
</evidence>
<evidence type="ECO:0000256" key="1">
    <source>
        <dbReference type="ARBA" id="ARBA00022490"/>
    </source>
</evidence>
<dbReference type="NCBIfam" id="NF011577">
    <property type="entry name" value="PRK15001.1"/>
    <property type="match status" value="1"/>
</dbReference>